<proteinExistence type="predicted"/>
<protein>
    <submittedName>
        <fullName evidence="1">Uncharacterized protein</fullName>
    </submittedName>
</protein>
<evidence type="ECO:0000313" key="2">
    <source>
        <dbReference type="Proteomes" id="UP000464657"/>
    </source>
</evidence>
<reference evidence="1 2" key="1">
    <citation type="journal article" date="2013" name="Int. J. Syst. Evol. Microbiol.">
        <title>Kordia antarctica sp. nov., isolated from Antarctic seawater.</title>
        <authorList>
            <person name="Baek K."/>
            <person name="Choi A."/>
            <person name="Kang I."/>
            <person name="Lee K."/>
            <person name="Cho J.C."/>
        </authorList>
    </citation>
    <scope>NUCLEOTIDE SEQUENCE [LARGE SCALE GENOMIC DNA]</scope>
    <source>
        <strain evidence="1 2">IMCC3317</strain>
    </source>
</reference>
<sequence length="51" mass="5776">MAYRIVNATTLTDLEKNVTKLMDIGFVPVGSFKANGKINFHGTNYYQAMYK</sequence>
<dbReference type="Proteomes" id="UP000464657">
    <property type="component" value="Chromosome"/>
</dbReference>
<organism evidence="1 2">
    <name type="scientific">Kordia antarctica</name>
    <dbReference type="NCBI Taxonomy" id="1218801"/>
    <lineage>
        <taxon>Bacteria</taxon>
        <taxon>Pseudomonadati</taxon>
        <taxon>Bacteroidota</taxon>
        <taxon>Flavobacteriia</taxon>
        <taxon>Flavobacteriales</taxon>
        <taxon>Flavobacteriaceae</taxon>
        <taxon>Kordia</taxon>
    </lineage>
</organism>
<name>A0A7L4ZNC5_9FLAO</name>
<dbReference type="KEGG" id="kan:IMCC3317_35010"/>
<accession>A0A7L4ZNC5</accession>
<dbReference type="AlphaFoldDB" id="A0A7L4ZNC5"/>
<evidence type="ECO:0000313" key="1">
    <source>
        <dbReference type="EMBL" id="QHI38115.1"/>
    </source>
</evidence>
<keyword evidence="2" id="KW-1185">Reference proteome</keyword>
<gene>
    <name evidence="1" type="ORF">IMCC3317_35010</name>
</gene>
<dbReference type="EMBL" id="CP019288">
    <property type="protein sequence ID" value="QHI38115.1"/>
    <property type="molecule type" value="Genomic_DNA"/>
</dbReference>
<dbReference type="RefSeq" id="WP_160130681.1">
    <property type="nucleotide sequence ID" value="NZ_CP019288.1"/>
</dbReference>